<evidence type="ECO:0000313" key="2">
    <source>
        <dbReference type="Proteomes" id="UP000001072"/>
    </source>
</evidence>
<dbReference type="Proteomes" id="UP000001072">
    <property type="component" value="Unassembled WGS sequence"/>
</dbReference>
<dbReference type="GeneID" id="18923954"/>
<keyword evidence="2" id="KW-1185">Reference proteome</keyword>
<dbReference type="KEGG" id="mlr:MELLADRAFT_110060"/>
<evidence type="ECO:0000313" key="1">
    <source>
        <dbReference type="EMBL" id="EGG02478.1"/>
    </source>
</evidence>
<gene>
    <name evidence="1" type="ORF">MELLADRAFT_110060</name>
</gene>
<name>F4RYI7_MELLP</name>
<dbReference type="AlphaFoldDB" id="F4RYI7"/>
<dbReference type="OrthoDB" id="10402736at2759"/>
<organism evidence="2">
    <name type="scientific">Melampsora larici-populina (strain 98AG31 / pathotype 3-4-7)</name>
    <name type="common">Poplar leaf rust fungus</name>
    <dbReference type="NCBI Taxonomy" id="747676"/>
    <lineage>
        <taxon>Eukaryota</taxon>
        <taxon>Fungi</taxon>
        <taxon>Dikarya</taxon>
        <taxon>Basidiomycota</taxon>
        <taxon>Pucciniomycotina</taxon>
        <taxon>Pucciniomycetes</taxon>
        <taxon>Pucciniales</taxon>
        <taxon>Melampsoraceae</taxon>
        <taxon>Melampsora</taxon>
    </lineage>
</organism>
<dbReference type="RefSeq" id="XP_007414167.1">
    <property type="nucleotide sequence ID" value="XM_007414105.1"/>
</dbReference>
<dbReference type="VEuPathDB" id="FungiDB:MELLADRAFT_110060"/>
<sequence>MRTYFLPDGIDSAVHWLLLPVMKNVRTIVTDLYWIGDYWKKDSRRLAVLNKLKEEPNLKYIVLTRGENHENQAVNAELIQEFQSQGVQCHITHHLTALEVLELDYKLNGPMN</sequence>
<reference evidence="2" key="1">
    <citation type="journal article" date="2011" name="Proc. Natl. Acad. Sci. U.S.A.">
        <title>Obligate biotrophy features unraveled by the genomic analysis of rust fungi.</title>
        <authorList>
            <person name="Duplessis S."/>
            <person name="Cuomo C.A."/>
            <person name="Lin Y.-C."/>
            <person name="Aerts A."/>
            <person name="Tisserant E."/>
            <person name="Veneault-Fourrey C."/>
            <person name="Joly D.L."/>
            <person name="Hacquard S."/>
            <person name="Amselem J."/>
            <person name="Cantarel B.L."/>
            <person name="Chiu R."/>
            <person name="Coutinho P.M."/>
            <person name="Feau N."/>
            <person name="Field M."/>
            <person name="Frey P."/>
            <person name="Gelhaye E."/>
            <person name="Goldberg J."/>
            <person name="Grabherr M.G."/>
            <person name="Kodira C.D."/>
            <person name="Kohler A."/>
            <person name="Kuees U."/>
            <person name="Lindquist E.A."/>
            <person name="Lucas S.M."/>
            <person name="Mago R."/>
            <person name="Mauceli E."/>
            <person name="Morin E."/>
            <person name="Murat C."/>
            <person name="Pangilinan J.L."/>
            <person name="Park R."/>
            <person name="Pearson M."/>
            <person name="Quesneville H."/>
            <person name="Rouhier N."/>
            <person name="Sakthikumar S."/>
            <person name="Salamov A.A."/>
            <person name="Schmutz J."/>
            <person name="Selles B."/>
            <person name="Shapiro H."/>
            <person name="Tanguay P."/>
            <person name="Tuskan G.A."/>
            <person name="Henrissat B."/>
            <person name="Van de Peer Y."/>
            <person name="Rouze P."/>
            <person name="Ellis J.G."/>
            <person name="Dodds P.N."/>
            <person name="Schein J.E."/>
            <person name="Zhong S."/>
            <person name="Hamelin R.C."/>
            <person name="Grigoriev I.V."/>
            <person name="Szabo L.J."/>
            <person name="Martin F."/>
        </authorList>
    </citation>
    <scope>NUCLEOTIDE SEQUENCE [LARGE SCALE GENOMIC DNA]</scope>
    <source>
        <strain evidence="2">98AG31 / pathotype 3-4-7</strain>
    </source>
</reference>
<dbReference type="InParanoid" id="F4RYI7"/>
<dbReference type="EMBL" id="GL883130">
    <property type="protein sequence ID" value="EGG02478.1"/>
    <property type="molecule type" value="Genomic_DNA"/>
</dbReference>
<dbReference type="HOGENOM" id="CLU_154739_0_0_1"/>
<protein>
    <submittedName>
        <fullName evidence="1">Uncharacterized protein</fullName>
    </submittedName>
</protein>
<accession>F4RYI7</accession>
<proteinExistence type="predicted"/>